<keyword evidence="2 5" id="KW-0967">Endosome</keyword>
<evidence type="ECO:0000256" key="6">
    <source>
        <dbReference type="SAM" id="MobiDB-lite"/>
    </source>
</evidence>
<name>A0A8C5NBN7_GOUWI</name>
<evidence type="ECO:0000256" key="1">
    <source>
        <dbReference type="ARBA" id="ARBA00004177"/>
    </source>
</evidence>
<feature type="region of interest" description="Disordered" evidence="6">
    <location>
        <begin position="121"/>
        <end position="171"/>
    </location>
</feature>
<gene>
    <name evidence="8" type="primary">LOC114466053</name>
</gene>
<reference evidence="8" key="1">
    <citation type="submission" date="2020-06" db="EMBL/GenBank/DDBJ databases">
        <authorList>
            <consortium name="Wellcome Sanger Institute Data Sharing"/>
        </authorList>
    </citation>
    <scope>NUCLEOTIDE SEQUENCE [LARGE SCALE GENOMIC DNA]</scope>
</reference>
<proteinExistence type="inferred from homology"/>
<feature type="domain" description="OCIA" evidence="7">
    <location>
        <begin position="22"/>
        <end position="88"/>
    </location>
</feature>
<protein>
    <recommendedName>
        <fullName evidence="4 5">OCIA domain-containing protein 1</fullName>
    </recommendedName>
</protein>
<dbReference type="Pfam" id="PF07051">
    <property type="entry name" value="OCIA"/>
    <property type="match status" value="1"/>
</dbReference>
<evidence type="ECO:0000256" key="4">
    <source>
        <dbReference type="ARBA" id="ARBA00040877"/>
    </source>
</evidence>
<reference evidence="8" key="3">
    <citation type="submission" date="2025-09" db="UniProtKB">
        <authorList>
            <consortium name="Ensembl"/>
        </authorList>
    </citation>
    <scope>IDENTIFICATION</scope>
</reference>
<dbReference type="InterPro" id="IPR040187">
    <property type="entry name" value="OCAD1/2"/>
</dbReference>
<feature type="region of interest" description="Disordered" evidence="6">
    <location>
        <begin position="95"/>
        <end position="114"/>
    </location>
</feature>
<dbReference type="GO" id="GO:2000736">
    <property type="term" value="P:regulation of stem cell differentiation"/>
    <property type="evidence" value="ECO:0007669"/>
    <property type="project" value="UniProtKB-UniRule"/>
</dbReference>
<dbReference type="PANTHER" id="PTHR13336">
    <property type="entry name" value="OVARIAN CARCINOMA IMMUNOREACTIVE ANTIGEN"/>
    <property type="match status" value="1"/>
</dbReference>
<dbReference type="InterPro" id="IPR009764">
    <property type="entry name" value="OCIA_dom"/>
</dbReference>
<evidence type="ECO:0000256" key="2">
    <source>
        <dbReference type="ARBA" id="ARBA00022753"/>
    </source>
</evidence>
<evidence type="ECO:0000313" key="8">
    <source>
        <dbReference type="Ensembl" id="ENSGWIP00000043489.1"/>
    </source>
</evidence>
<reference evidence="8" key="2">
    <citation type="submission" date="2025-08" db="UniProtKB">
        <authorList>
            <consortium name="Ensembl"/>
        </authorList>
    </citation>
    <scope>IDENTIFICATION</scope>
</reference>
<comment type="similarity">
    <text evidence="3 5">Belongs to the OCIAD1 family.</text>
</comment>
<dbReference type="Proteomes" id="UP000694680">
    <property type="component" value="Chromosome 1"/>
</dbReference>
<keyword evidence="9" id="KW-1185">Reference proteome</keyword>
<evidence type="ECO:0000313" key="9">
    <source>
        <dbReference type="Proteomes" id="UP000694680"/>
    </source>
</evidence>
<feature type="compositionally biased region" description="Basic and acidic residues" evidence="6">
    <location>
        <begin position="202"/>
        <end position="218"/>
    </location>
</feature>
<evidence type="ECO:0000256" key="3">
    <source>
        <dbReference type="ARBA" id="ARBA00037952"/>
    </source>
</evidence>
<feature type="region of interest" description="Disordered" evidence="6">
    <location>
        <begin position="183"/>
        <end position="225"/>
    </location>
</feature>
<evidence type="ECO:0000256" key="5">
    <source>
        <dbReference type="RuleBase" id="RU369066"/>
    </source>
</evidence>
<comment type="domain">
    <text evidence="5">The OCIA domain is necessary and sufficient for endosomal localization.</text>
</comment>
<dbReference type="Ensembl" id="ENSGWIT00000047172.1">
    <property type="protein sequence ID" value="ENSGWIP00000043489.1"/>
    <property type="gene ID" value="ENSGWIG00000021738.1"/>
</dbReference>
<organism evidence="8 9">
    <name type="scientific">Gouania willdenowi</name>
    <name type="common">Blunt-snouted clingfish</name>
    <name type="synonym">Lepadogaster willdenowi</name>
    <dbReference type="NCBI Taxonomy" id="441366"/>
    <lineage>
        <taxon>Eukaryota</taxon>
        <taxon>Metazoa</taxon>
        <taxon>Chordata</taxon>
        <taxon>Craniata</taxon>
        <taxon>Vertebrata</taxon>
        <taxon>Euteleostomi</taxon>
        <taxon>Actinopterygii</taxon>
        <taxon>Neopterygii</taxon>
        <taxon>Teleostei</taxon>
        <taxon>Neoteleostei</taxon>
        <taxon>Acanthomorphata</taxon>
        <taxon>Ovalentaria</taxon>
        <taxon>Blenniimorphae</taxon>
        <taxon>Blenniiformes</taxon>
        <taxon>Gobiesocoidei</taxon>
        <taxon>Gobiesocidae</taxon>
        <taxon>Gobiesocinae</taxon>
        <taxon>Gouania</taxon>
    </lineage>
</organism>
<dbReference type="PANTHER" id="PTHR13336:SF4">
    <property type="entry name" value="OCIA DOMAIN-CONTAINING PROTEIN 1"/>
    <property type="match status" value="1"/>
</dbReference>
<comment type="subunit">
    <text evidence="5">Interacts with STAT3.</text>
</comment>
<dbReference type="GO" id="GO:0005768">
    <property type="term" value="C:endosome"/>
    <property type="evidence" value="ECO:0007669"/>
    <property type="project" value="UniProtKB-SubCell"/>
</dbReference>
<sequence length="225" mass="25168">CRPASAGMTEEQQRIATPMGVGYIPTDEERMVLRECNRESLLYRSLPFSFISMAITQALVTRVKGCLFHPTVAGFFGYLAGKMSYMQTEIMRQRSGLPPQYSSGPQSELSDPDVQSFDSMFQSAEAPSESSPHARDAGYGYSPEPPSQTGRADAFGSPAQSYVEEEEPRRKASVLYEDLRNKNRENYEVTLTQRADTALRGPAEKGPERPKKAEKKNIYGDTWEE</sequence>
<evidence type="ECO:0000259" key="7">
    <source>
        <dbReference type="Pfam" id="PF07051"/>
    </source>
</evidence>
<accession>A0A8C5NBN7</accession>
<comment type="function">
    <text evidence="5">Maintains stem cell potency. Increases STAT3 phosphorylation and controls ERK phosphorylation. May act as a scaffold, increasing STAT3 recruitment onto endosomes.</text>
</comment>
<feature type="compositionally biased region" description="Polar residues" evidence="6">
    <location>
        <begin position="100"/>
        <end position="109"/>
    </location>
</feature>
<dbReference type="AlphaFoldDB" id="A0A8C5NBN7"/>
<comment type="subcellular location">
    <subcellularLocation>
        <location evidence="1 5">Endosome</location>
    </subcellularLocation>
</comment>